<reference evidence="1 2" key="1">
    <citation type="submission" date="2017-05" db="EMBL/GenBank/DDBJ databases">
        <title>Butyricicoccus porcorum sp. nov. a butyrate-producing bacterium from the swine intestinal tract.</title>
        <authorList>
            <person name="Trachsel J."/>
            <person name="Humphrey S."/>
            <person name="Allen H.K."/>
        </authorList>
    </citation>
    <scope>NUCLEOTIDE SEQUENCE [LARGE SCALE GENOMIC DNA]</scope>
    <source>
        <strain evidence="1">BB10</strain>
    </source>
</reference>
<proteinExistence type="predicted"/>
<dbReference type="OrthoDB" id="1733421at2"/>
<dbReference type="RefSeq" id="WP_087017644.1">
    <property type="nucleotide sequence ID" value="NZ_CP178353.1"/>
</dbReference>
<accession>A0A252F7D3</accession>
<organism evidence="1 2">
    <name type="scientific">Butyricicoccus porcorum</name>
    <dbReference type="NCBI Taxonomy" id="1945634"/>
    <lineage>
        <taxon>Bacteria</taxon>
        <taxon>Bacillati</taxon>
        <taxon>Bacillota</taxon>
        <taxon>Clostridia</taxon>
        <taxon>Eubacteriales</taxon>
        <taxon>Butyricicoccaceae</taxon>
        <taxon>Butyricicoccus</taxon>
    </lineage>
</organism>
<protein>
    <submittedName>
        <fullName evidence="1">Uncharacterized protein</fullName>
    </submittedName>
</protein>
<gene>
    <name evidence="1" type="ORF">CBW42_03125</name>
</gene>
<keyword evidence="2" id="KW-1185">Reference proteome</keyword>
<sequence length="159" mass="17715">MKHLTKKIFDACRSKECIRDLRVYLTRCSQELLERATSIKPRRAELLWVDIDVQPVDFNRGFFSIDVRYFYKVFTEVSTGCGCTQELCGLAYYDKRAILYGSEGSARIFSSQAGCPNAQTIERTNKPEAVVESCAAAIGINQSRGSGTPSFAAYTSVSP</sequence>
<name>A0A252F7D3_9FIRM</name>
<dbReference type="AlphaFoldDB" id="A0A252F7D3"/>
<comment type="caution">
    <text evidence="1">The sequence shown here is derived from an EMBL/GenBank/DDBJ whole genome shotgun (WGS) entry which is preliminary data.</text>
</comment>
<dbReference type="EMBL" id="NHOC01000002">
    <property type="protein sequence ID" value="OUM21570.1"/>
    <property type="molecule type" value="Genomic_DNA"/>
</dbReference>
<evidence type="ECO:0000313" key="1">
    <source>
        <dbReference type="EMBL" id="OUM21570.1"/>
    </source>
</evidence>
<dbReference type="Proteomes" id="UP000194903">
    <property type="component" value="Unassembled WGS sequence"/>
</dbReference>
<evidence type="ECO:0000313" key="2">
    <source>
        <dbReference type="Proteomes" id="UP000194903"/>
    </source>
</evidence>